<evidence type="ECO:0008006" key="4">
    <source>
        <dbReference type="Google" id="ProtNLM"/>
    </source>
</evidence>
<dbReference type="HOGENOM" id="CLU_052630_0_0_10"/>
<dbReference type="Proteomes" id="UP000006051">
    <property type="component" value="Chromosome"/>
</dbReference>
<feature type="transmembrane region" description="Helical" evidence="1">
    <location>
        <begin position="12"/>
        <end position="32"/>
    </location>
</feature>
<dbReference type="AlphaFoldDB" id="I4A0I0"/>
<dbReference type="Pfam" id="PF12725">
    <property type="entry name" value="DUF3810"/>
    <property type="match status" value="1"/>
</dbReference>
<dbReference type="InterPro" id="IPR024294">
    <property type="entry name" value="DUF3810"/>
</dbReference>
<dbReference type="STRING" id="867902.Ornrh_1282"/>
<reference evidence="2 3" key="1">
    <citation type="submission" date="2012-06" db="EMBL/GenBank/DDBJ databases">
        <title>The complete genome of Ornithobacterium rhinotracheale DSM 15997.</title>
        <authorList>
            <consortium name="US DOE Joint Genome Institute (JGI-PGF)"/>
            <person name="Lucas S."/>
            <person name="Copeland A."/>
            <person name="Lapidus A."/>
            <person name="Goodwin L."/>
            <person name="Pitluck S."/>
            <person name="Peters L."/>
            <person name="Mikhailova N."/>
            <person name="Teshima H."/>
            <person name="Kyrpides N."/>
            <person name="Mavromatis K."/>
            <person name="Pagani I."/>
            <person name="Ivanova N."/>
            <person name="Ovchinnikova G."/>
            <person name="Zeytun A."/>
            <person name="Detter J.C."/>
            <person name="Han C."/>
            <person name="Land M."/>
            <person name="Hauser L."/>
            <person name="Markowitz V."/>
            <person name="Cheng J.-F."/>
            <person name="Hugenholtz P."/>
            <person name="Woyke T."/>
            <person name="Wu D."/>
            <person name="Lang E."/>
            <person name="Kopitz M."/>
            <person name="Brambilla E."/>
            <person name="Klenk H.-P."/>
            <person name="Eisen J.A."/>
        </authorList>
    </citation>
    <scope>NUCLEOTIDE SEQUENCE [LARGE SCALE GENOMIC DNA]</scope>
    <source>
        <strain evidence="3">ATCC 51463 / DSM 15997 / CCUG 23171 / LMG 9086</strain>
    </source>
</reference>
<dbReference type="PATRIC" id="fig|867902.3.peg.1258"/>
<feature type="transmembrane region" description="Helical" evidence="1">
    <location>
        <begin position="97"/>
        <end position="117"/>
    </location>
</feature>
<feature type="transmembrane region" description="Helical" evidence="1">
    <location>
        <begin position="52"/>
        <end position="77"/>
    </location>
</feature>
<organism evidence="2 3">
    <name type="scientific">Ornithobacterium rhinotracheale (strain ATCC 51463 / DSM 15997 / CCUG 23171 / CIP 104009 / LMG 9086)</name>
    <dbReference type="NCBI Taxonomy" id="867902"/>
    <lineage>
        <taxon>Bacteria</taxon>
        <taxon>Pseudomonadati</taxon>
        <taxon>Bacteroidota</taxon>
        <taxon>Flavobacteriia</taxon>
        <taxon>Flavobacteriales</taxon>
        <taxon>Weeksellaceae</taxon>
        <taxon>Ornithobacterium</taxon>
    </lineage>
</organism>
<evidence type="ECO:0000313" key="3">
    <source>
        <dbReference type="Proteomes" id="UP000006051"/>
    </source>
</evidence>
<evidence type="ECO:0000256" key="1">
    <source>
        <dbReference type="SAM" id="Phobius"/>
    </source>
</evidence>
<keyword evidence="1" id="KW-1133">Transmembrane helix</keyword>
<sequence>MIQKMEQLKKLKGLWFFIIIYLIVFGLKRFDFFTQELFTQWYRFFYPIYTKVFGWVAFSVGDFMYLFVALFLIQFIYFLIKSLVQKNGNRAHFFNKIFWLIGIMYASFHFLWAFNYYKKPIFDDFKPANTQELKNIADDLFAKAKAQGQWVQRAPSGEMLFAPQAFNYLIQDSIQPVQGLNLPFRKFPKQRKKNSIYSFAMRYMGVSGYYNPFTAEAQITQGLPSVSQPFTMAHEQAHQMGYAFESEANFVGYLACVQSPSPALRYAANYKALRYVLRAIYPKDSMFVKEKIRAYSPGMQADYQAELDYFNKYNSVADKVFSAMNHQYLKANNQEEGLASYGKFVSLLVEYYRLKH</sequence>
<accession>I4A0I0</accession>
<protein>
    <recommendedName>
        <fullName evidence="4">DUF3810 domain-containing protein</fullName>
    </recommendedName>
</protein>
<name>I4A0I0_ORNRL</name>
<keyword evidence="1" id="KW-0812">Transmembrane</keyword>
<proteinExistence type="predicted"/>
<keyword evidence="3" id="KW-1185">Reference proteome</keyword>
<evidence type="ECO:0000313" key="2">
    <source>
        <dbReference type="EMBL" id="AFL97464.1"/>
    </source>
</evidence>
<dbReference type="EMBL" id="CP003283">
    <property type="protein sequence ID" value="AFL97464.1"/>
    <property type="molecule type" value="Genomic_DNA"/>
</dbReference>
<gene>
    <name evidence="2" type="ordered locus">Ornrh_1282</name>
</gene>
<dbReference type="KEGG" id="orh:Ornrh_1282"/>
<keyword evidence="1" id="KW-0472">Membrane</keyword>
<dbReference type="eggNOG" id="ENOG502Z7T3">
    <property type="taxonomic scope" value="Bacteria"/>
</dbReference>